<evidence type="ECO:0000313" key="2">
    <source>
        <dbReference type="EMBL" id="QJR36925.1"/>
    </source>
</evidence>
<name>A0A6M4IS07_9BACT</name>
<dbReference type="Proteomes" id="UP000500938">
    <property type="component" value="Chromosome"/>
</dbReference>
<dbReference type="EMBL" id="CP053085">
    <property type="protein sequence ID" value="QJR36925.1"/>
    <property type="molecule type" value="Genomic_DNA"/>
</dbReference>
<evidence type="ECO:0000313" key="3">
    <source>
        <dbReference type="Proteomes" id="UP000500938"/>
    </source>
</evidence>
<protein>
    <submittedName>
        <fullName evidence="2">Uncharacterized protein</fullName>
    </submittedName>
</protein>
<organism evidence="2 3">
    <name type="scientific">Gemmatimonas groenlandica</name>
    <dbReference type="NCBI Taxonomy" id="2732249"/>
    <lineage>
        <taxon>Bacteria</taxon>
        <taxon>Pseudomonadati</taxon>
        <taxon>Gemmatimonadota</taxon>
        <taxon>Gemmatimonadia</taxon>
        <taxon>Gemmatimonadales</taxon>
        <taxon>Gemmatimonadaceae</taxon>
        <taxon>Gemmatimonas</taxon>
    </lineage>
</organism>
<keyword evidence="1" id="KW-0732">Signal</keyword>
<proteinExistence type="predicted"/>
<dbReference type="KEGG" id="ggr:HKW67_16085"/>
<keyword evidence="3" id="KW-1185">Reference proteome</keyword>
<dbReference type="RefSeq" id="WP_171226358.1">
    <property type="nucleotide sequence ID" value="NZ_CP053085.1"/>
</dbReference>
<gene>
    <name evidence="2" type="ORF">HKW67_16085</name>
</gene>
<feature type="signal peptide" evidence="1">
    <location>
        <begin position="1"/>
        <end position="27"/>
    </location>
</feature>
<dbReference type="AlphaFoldDB" id="A0A6M4IS07"/>
<reference evidence="2 3" key="1">
    <citation type="submission" date="2020-05" db="EMBL/GenBank/DDBJ databases">
        <title>Complete genome sequence of Gemmatimonas greenlandica TET16.</title>
        <authorList>
            <person name="Zeng Y."/>
        </authorList>
    </citation>
    <scope>NUCLEOTIDE SEQUENCE [LARGE SCALE GENOMIC DNA]</scope>
    <source>
        <strain evidence="2 3">TET16</strain>
    </source>
</reference>
<sequence>MSAAFSNVRRRIALAAAAALLPTVAHAQDRLIGTSALGAGVTADMIQFGGNGYTQPGGAGRDSIRLRSISQFSVPISLAVPLGSQWTVDLQSVYSTVRLGFDPRTGARQNLTLSGVSDVRVRATGRLFNDGLVFTAGVNAPTGQTELSVDNLTVLRASAAPALGLSAPPVGGGPAGTVGLVVARKIGAWAVAVGGSYEMRGTYQPVAALTAGAPSGDYQPGNVIRGSIGLDRLVGKHRLSISSAADLYDTDELRDPSSSSARPLATVRLGPIVTTDIQLQLAAPRVNELVLWTAHRFRSQFERDGVKVNGSSANYIDGGLRTSIPLRRSLDLLVTADGRYHSGLAINQGLATSGVISGGGTLGLIARSGNLSLQPYVRAQAGSLSVRDSAAPSTSFVGGSVGFLVVTRF</sequence>
<feature type="chain" id="PRO_5026836603" evidence="1">
    <location>
        <begin position="28"/>
        <end position="409"/>
    </location>
</feature>
<evidence type="ECO:0000256" key="1">
    <source>
        <dbReference type="SAM" id="SignalP"/>
    </source>
</evidence>
<accession>A0A6M4IS07</accession>